<gene>
    <name evidence="2" type="ORF">QBC46DRAFT_420464</name>
</gene>
<feature type="region of interest" description="Disordered" evidence="1">
    <location>
        <begin position="69"/>
        <end position="149"/>
    </location>
</feature>
<evidence type="ECO:0000313" key="2">
    <source>
        <dbReference type="EMBL" id="KAK3936010.1"/>
    </source>
</evidence>
<reference evidence="3" key="1">
    <citation type="journal article" date="2023" name="Mol. Phylogenet. Evol.">
        <title>Genome-scale phylogeny and comparative genomics of the fungal order Sordariales.</title>
        <authorList>
            <person name="Hensen N."/>
            <person name="Bonometti L."/>
            <person name="Westerberg I."/>
            <person name="Brannstrom I.O."/>
            <person name="Guillou S."/>
            <person name="Cros-Aarteil S."/>
            <person name="Calhoun S."/>
            <person name="Haridas S."/>
            <person name="Kuo A."/>
            <person name="Mondo S."/>
            <person name="Pangilinan J."/>
            <person name="Riley R."/>
            <person name="LaButti K."/>
            <person name="Andreopoulos B."/>
            <person name="Lipzen A."/>
            <person name="Chen C."/>
            <person name="Yan M."/>
            <person name="Daum C."/>
            <person name="Ng V."/>
            <person name="Clum A."/>
            <person name="Steindorff A."/>
            <person name="Ohm R.A."/>
            <person name="Martin F."/>
            <person name="Silar P."/>
            <person name="Natvig D.O."/>
            <person name="Lalanne C."/>
            <person name="Gautier V."/>
            <person name="Ament-Velasquez S.L."/>
            <person name="Kruys A."/>
            <person name="Hutchinson M.I."/>
            <person name="Powell A.J."/>
            <person name="Barry K."/>
            <person name="Miller A.N."/>
            <person name="Grigoriev I.V."/>
            <person name="Debuchy R."/>
            <person name="Gladieux P."/>
            <person name="Hiltunen Thoren M."/>
            <person name="Johannesson H."/>
        </authorList>
    </citation>
    <scope>NUCLEOTIDE SEQUENCE [LARGE SCALE GENOMIC DNA]</scope>
    <source>
        <strain evidence="3">CBS 340.73</strain>
    </source>
</reference>
<evidence type="ECO:0000256" key="1">
    <source>
        <dbReference type="SAM" id="MobiDB-lite"/>
    </source>
</evidence>
<name>A0AAN6MYQ8_9PEZI</name>
<feature type="compositionally biased region" description="Basic and acidic residues" evidence="1">
    <location>
        <begin position="121"/>
        <end position="149"/>
    </location>
</feature>
<sequence length="149" mass="16987">MGCFGLFKRKRRTNETSAIGDFVPRPQHNSVLSNTTTLYDPEKNRFRDRSALPSGIAPVRLHVNPAYSAYSTPADFNGPRFRGGGAKDSDNWTDTPMTKVASDSVDFPSKLKEDDVDDPEEALRRRKAEEAKRKAEREEQERLDFFQMM</sequence>
<organism evidence="2 3">
    <name type="scientific">Diplogelasinospora grovesii</name>
    <dbReference type="NCBI Taxonomy" id="303347"/>
    <lineage>
        <taxon>Eukaryota</taxon>
        <taxon>Fungi</taxon>
        <taxon>Dikarya</taxon>
        <taxon>Ascomycota</taxon>
        <taxon>Pezizomycotina</taxon>
        <taxon>Sordariomycetes</taxon>
        <taxon>Sordariomycetidae</taxon>
        <taxon>Sordariales</taxon>
        <taxon>Diplogelasinosporaceae</taxon>
        <taxon>Diplogelasinospora</taxon>
    </lineage>
</organism>
<dbReference type="AlphaFoldDB" id="A0AAN6MYQ8"/>
<accession>A0AAN6MYQ8</accession>
<proteinExistence type="predicted"/>
<protein>
    <submittedName>
        <fullName evidence="2">Uncharacterized protein</fullName>
    </submittedName>
</protein>
<dbReference type="EMBL" id="MU853897">
    <property type="protein sequence ID" value="KAK3936010.1"/>
    <property type="molecule type" value="Genomic_DNA"/>
</dbReference>
<dbReference type="Proteomes" id="UP001303473">
    <property type="component" value="Unassembled WGS sequence"/>
</dbReference>
<comment type="caution">
    <text evidence="2">The sequence shown here is derived from an EMBL/GenBank/DDBJ whole genome shotgun (WGS) entry which is preliminary data.</text>
</comment>
<evidence type="ECO:0000313" key="3">
    <source>
        <dbReference type="Proteomes" id="UP001303473"/>
    </source>
</evidence>
<keyword evidence="3" id="KW-1185">Reference proteome</keyword>